<protein>
    <submittedName>
        <fullName evidence="4">Uncharacterized protein</fullName>
    </submittedName>
</protein>
<accession>A0A1H5XNT5</accession>
<dbReference type="Pfam" id="PF00589">
    <property type="entry name" value="Phage_integrase"/>
    <property type="match status" value="1"/>
</dbReference>
<dbReference type="Proteomes" id="UP000185739">
    <property type="component" value="Chromosome"/>
</dbReference>
<dbReference type="PROSITE" id="PS51898">
    <property type="entry name" value="TYR_RECOMBINASE"/>
    <property type="match status" value="1"/>
</dbReference>
<sequence length="353" mass="40326">MATITKRGDLQWQAKIRRKGYPPQSRTFETKADAEVWARDIEREMDRGIFVDRGEAESTTLYDALERYRREVTPRKKGADTETGRIRRWQAHTLSKSTLARIRGKDLAKFRDDRRAEGRAENTIRLDLALLSSLYETARKEWGMEALHNPVRMIKAPGGSNKRERRLSPEEEKWLLSGIEAAMPRTPTIRALVQLALETGMRQSEILGIEWDDVDLKRKFVRLPDTKSGDPRDVPLSPVALDVLQAMPRSISGGRMFALSQDQLIRGFRAARKKGRELYESDTGEKPPAGLLDNLRFHDLRHEAASRWAAVLAAQELAKMFGWKTLQMALRYYHPTGESLAEKLARAHLTALL</sequence>
<keyword evidence="5" id="KW-1185">Reference proteome</keyword>
<dbReference type="SUPFAM" id="SSF56349">
    <property type="entry name" value="DNA breaking-rejoining enzymes"/>
    <property type="match status" value="1"/>
</dbReference>
<dbReference type="KEGG" id="tcl:Tchl_2463"/>
<evidence type="ECO:0000256" key="3">
    <source>
        <dbReference type="ARBA" id="ARBA00023172"/>
    </source>
</evidence>
<dbReference type="Gene3D" id="1.10.443.10">
    <property type="entry name" value="Intergrase catalytic core"/>
    <property type="match status" value="1"/>
</dbReference>
<reference evidence="4 5" key="1">
    <citation type="submission" date="2016-12" db="EMBL/GenBank/DDBJ databases">
        <title>Complete genome sequence of Thauera chlorobenzoica, a Betaproteobacterium degrading haloaromatics anaerobically to CO2 and halides.</title>
        <authorList>
            <person name="Goris T."/>
            <person name="Mergelsberg M."/>
            <person name="Boll M."/>
        </authorList>
    </citation>
    <scope>NUCLEOTIDE SEQUENCE [LARGE SCALE GENOMIC DNA]</scope>
    <source>
        <strain evidence="4 5">3CB1</strain>
    </source>
</reference>
<dbReference type="AlphaFoldDB" id="A0A1H5XNT5"/>
<dbReference type="GO" id="GO:0006310">
    <property type="term" value="P:DNA recombination"/>
    <property type="evidence" value="ECO:0007669"/>
    <property type="project" value="UniProtKB-KW"/>
</dbReference>
<dbReference type="InterPro" id="IPR010998">
    <property type="entry name" value="Integrase_recombinase_N"/>
</dbReference>
<dbReference type="RefSeq" id="WP_075148671.1">
    <property type="nucleotide sequence ID" value="NZ_CP018839.1"/>
</dbReference>
<dbReference type="PANTHER" id="PTHR30349">
    <property type="entry name" value="PHAGE INTEGRASE-RELATED"/>
    <property type="match status" value="1"/>
</dbReference>
<dbReference type="InterPro" id="IPR013762">
    <property type="entry name" value="Integrase-like_cat_sf"/>
</dbReference>
<dbReference type="InterPro" id="IPR002104">
    <property type="entry name" value="Integrase_catalytic"/>
</dbReference>
<dbReference type="PANTHER" id="PTHR30349:SF94">
    <property type="entry name" value="INTEGRASE_RECOMBINASE HI_1414-RELATED"/>
    <property type="match status" value="1"/>
</dbReference>
<dbReference type="Gene3D" id="1.10.150.130">
    <property type="match status" value="1"/>
</dbReference>
<evidence type="ECO:0000256" key="2">
    <source>
        <dbReference type="ARBA" id="ARBA00023125"/>
    </source>
</evidence>
<dbReference type="InterPro" id="IPR044068">
    <property type="entry name" value="CB"/>
</dbReference>
<name>A0A1H5XNT5_9RHOO</name>
<evidence type="ECO:0000313" key="4">
    <source>
        <dbReference type="EMBL" id="APR05293.1"/>
    </source>
</evidence>
<dbReference type="InterPro" id="IPR011010">
    <property type="entry name" value="DNA_brk_join_enz"/>
</dbReference>
<dbReference type="STRING" id="96773.Tchl_2463"/>
<dbReference type="GO" id="GO:0015074">
    <property type="term" value="P:DNA integration"/>
    <property type="evidence" value="ECO:0007669"/>
    <property type="project" value="UniProtKB-KW"/>
</dbReference>
<keyword evidence="1" id="KW-0229">DNA integration</keyword>
<dbReference type="OrthoDB" id="662444at2"/>
<keyword evidence="3" id="KW-0233">DNA recombination</keyword>
<dbReference type="CDD" id="cd00796">
    <property type="entry name" value="INT_Rci_Hp1_C"/>
    <property type="match status" value="1"/>
</dbReference>
<dbReference type="GO" id="GO:0003677">
    <property type="term" value="F:DNA binding"/>
    <property type="evidence" value="ECO:0007669"/>
    <property type="project" value="UniProtKB-UniRule"/>
</dbReference>
<gene>
    <name evidence="4" type="ORF">Tchl_2463</name>
</gene>
<evidence type="ECO:0000256" key="1">
    <source>
        <dbReference type="ARBA" id="ARBA00022908"/>
    </source>
</evidence>
<proteinExistence type="predicted"/>
<dbReference type="InterPro" id="IPR050090">
    <property type="entry name" value="Tyrosine_recombinase_XerCD"/>
</dbReference>
<dbReference type="PROSITE" id="PS51900">
    <property type="entry name" value="CB"/>
    <property type="match status" value="1"/>
</dbReference>
<dbReference type="EMBL" id="CP018839">
    <property type="protein sequence ID" value="APR05293.1"/>
    <property type="molecule type" value="Genomic_DNA"/>
</dbReference>
<organism evidence="4 5">
    <name type="scientific">Thauera chlorobenzoica</name>
    <dbReference type="NCBI Taxonomy" id="96773"/>
    <lineage>
        <taxon>Bacteria</taxon>
        <taxon>Pseudomonadati</taxon>
        <taxon>Pseudomonadota</taxon>
        <taxon>Betaproteobacteria</taxon>
        <taxon>Rhodocyclales</taxon>
        <taxon>Zoogloeaceae</taxon>
        <taxon>Thauera</taxon>
    </lineage>
</organism>
<keyword evidence="2" id="KW-0238">DNA-binding</keyword>
<evidence type="ECO:0000313" key="5">
    <source>
        <dbReference type="Proteomes" id="UP000185739"/>
    </source>
</evidence>